<keyword evidence="8" id="KW-0902">Two-component regulatory system</keyword>
<evidence type="ECO:0000256" key="5">
    <source>
        <dbReference type="ARBA" id="ARBA00022741"/>
    </source>
</evidence>
<keyword evidence="7" id="KW-0067">ATP-binding</keyword>
<keyword evidence="9" id="KW-0732">Signal</keyword>
<keyword evidence="6" id="KW-0418">Kinase</keyword>
<dbReference type="EC" id="2.7.13.3" evidence="2"/>
<dbReference type="Pfam" id="PF07730">
    <property type="entry name" value="HisKA_3"/>
    <property type="match status" value="1"/>
</dbReference>
<evidence type="ECO:0000256" key="2">
    <source>
        <dbReference type="ARBA" id="ARBA00012438"/>
    </source>
</evidence>
<dbReference type="EMBL" id="MTSE01000001">
    <property type="protein sequence ID" value="OUJ76288.1"/>
    <property type="molecule type" value="Genomic_DNA"/>
</dbReference>
<keyword evidence="5" id="KW-0547">Nucleotide-binding</keyword>
<dbReference type="GO" id="GO:0016020">
    <property type="term" value="C:membrane"/>
    <property type="evidence" value="ECO:0007669"/>
    <property type="project" value="InterPro"/>
</dbReference>
<name>A0A243WK57_9BACT</name>
<evidence type="ECO:0000313" key="11">
    <source>
        <dbReference type="EMBL" id="OUJ76288.1"/>
    </source>
</evidence>
<protein>
    <recommendedName>
        <fullName evidence="2">histidine kinase</fullName>
        <ecNumber evidence="2">2.7.13.3</ecNumber>
    </recommendedName>
</protein>
<evidence type="ECO:0000256" key="8">
    <source>
        <dbReference type="ARBA" id="ARBA00023012"/>
    </source>
</evidence>
<dbReference type="InterPro" id="IPR003594">
    <property type="entry name" value="HATPase_dom"/>
</dbReference>
<dbReference type="CDD" id="cd16917">
    <property type="entry name" value="HATPase_UhpB-NarQ-NarX-like"/>
    <property type="match status" value="1"/>
</dbReference>
<evidence type="ECO:0000256" key="3">
    <source>
        <dbReference type="ARBA" id="ARBA00022553"/>
    </source>
</evidence>
<evidence type="ECO:0000256" key="6">
    <source>
        <dbReference type="ARBA" id="ARBA00022777"/>
    </source>
</evidence>
<sequence length="1002" mass="109023">MCSSVLLLWLLLRAGVATAQTPPIPWLPDSVLSAVVVRAMVADHSGYLWIATTDGIQRYDGYQTVPLAKLLAPGAAAPAGYMHAVVCDSAGRLWLGGKTGLYRLVPTTGQLTRIVLPNLPEDPAPGVQALWLDRRTRRLWVGYGTGLVLTLDLTHPVAPARAPRPLREEPISFAPAPNLGVWLTTYNGQVHQLDAQGQLIRQVQLPSEYLIPIPGTQPQQFVSSHARYETDPRTGQLHERQRWLPAPEGGTQSFKPLLDTQGRPVQWLVAQQQIALQWGAAGQVPKVTRSPVTFYANEPSTRYTLFRDPHQLYWTFSPEERGCYKGGNAGPIRPLPIVRQVRPPSVRGITRLPDGRLLVSSYSGVFTQAAGQPAGLLHPMSLTREGRPWPALLYSMLVTQKGQLFFADESDTFGELDTHTGVLTYHASAIKLQGRTLCQTRTGTIWGGTTSGLYVFEEKQRAWVRYRNQERRWPLHGLEVRRISEDALGTLWLATNGGLFALSPTTGTLQHYGTTEATPNRRLPTDDVLCVSAAPQGHVWLGTRAHGLLHVSATRGLLSNLGPEQGLPSATIATLLPDAAGALWVGTYAGLVYYRPSTGQLKVYGSADGLANPELNQQAAYRAADGTCFFGGVGGVFRVDATGVAGGVEQEPQLLLTAQAAGGQPAQPRLAHAPVGPLVLTNTMTEAGYNLALDDFRAPALNRFFYQLLPTDDGVDTTVMQQTSHHLRLRGLAPGSYTLAVWGQTPAGRRTAKRRLRVEVARPWWQHPLALLSAAGLLVGVGVGLQKLHGRRVLREARLRTRIAADLHDEVGALLTRVNLRAELLQEPSSADELRADAYDLLLDSRAALTMMRDVVWSIDASADTLGALRDRLHDHLDATAKTRDLQATLTIHDLPDALPLSPSLRQQLYLVAKEAITNVVRHAPTATCLTLILQRQGATLTLTIHNDGEVAPPSATHGSGMGLRNMQRRAELLGGQLTAGPAPEGGWRVSLRVPYRDSLLA</sequence>
<comment type="catalytic activity">
    <reaction evidence="1">
        <text>ATP + protein L-histidine = ADP + protein N-phospho-L-histidine.</text>
        <dbReference type="EC" id="2.7.13.3"/>
    </reaction>
</comment>
<dbReference type="AlphaFoldDB" id="A0A243WK57"/>
<evidence type="ECO:0000256" key="4">
    <source>
        <dbReference type="ARBA" id="ARBA00022679"/>
    </source>
</evidence>
<gene>
    <name evidence="11" type="ORF">BXP70_03265</name>
</gene>
<dbReference type="SUPFAM" id="SSF55874">
    <property type="entry name" value="ATPase domain of HSP90 chaperone/DNA topoisomerase II/histidine kinase"/>
    <property type="match status" value="1"/>
</dbReference>
<dbReference type="GO" id="GO:0000155">
    <property type="term" value="F:phosphorelay sensor kinase activity"/>
    <property type="evidence" value="ECO:0007669"/>
    <property type="project" value="InterPro"/>
</dbReference>
<dbReference type="InterPro" id="IPR005467">
    <property type="entry name" value="His_kinase_dom"/>
</dbReference>
<accession>A0A243WK57</accession>
<dbReference type="SUPFAM" id="SSF63829">
    <property type="entry name" value="Calcium-dependent phosphotriesterase"/>
    <property type="match status" value="2"/>
</dbReference>
<feature type="signal peptide" evidence="9">
    <location>
        <begin position="1"/>
        <end position="19"/>
    </location>
</feature>
<feature type="domain" description="Histidine kinase" evidence="10">
    <location>
        <begin position="806"/>
        <end position="998"/>
    </location>
</feature>
<keyword evidence="4" id="KW-0808">Transferase</keyword>
<comment type="caution">
    <text evidence="11">The sequence shown here is derived from an EMBL/GenBank/DDBJ whole genome shotgun (WGS) entry which is preliminary data.</text>
</comment>
<dbReference type="InterPro" id="IPR036890">
    <property type="entry name" value="HATPase_C_sf"/>
</dbReference>
<dbReference type="PANTHER" id="PTHR24421:SF10">
    <property type="entry name" value="NITRATE_NITRITE SENSOR PROTEIN NARQ"/>
    <property type="match status" value="1"/>
</dbReference>
<keyword evidence="12" id="KW-1185">Reference proteome</keyword>
<dbReference type="PROSITE" id="PS50109">
    <property type="entry name" value="HIS_KIN"/>
    <property type="match status" value="1"/>
</dbReference>
<proteinExistence type="predicted"/>
<dbReference type="InterPro" id="IPR013783">
    <property type="entry name" value="Ig-like_fold"/>
</dbReference>
<dbReference type="InterPro" id="IPR011712">
    <property type="entry name" value="Sig_transdc_His_kin_sub3_dim/P"/>
</dbReference>
<dbReference type="Gene3D" id="2.130.10.10">
    <property type="entry name" value="YVTN repeat-like/Quinoprotein amine dehydrogenase"/>
    <property type="match status" value="3"/>
</dbReference>
<dbReference type="PANTHER" id="PTHR24421">
    <property type="entry name" value="NITRATE/NITRITE SENSOR PROTEIN NARX-RELATED"/>
    <property type="match status" value="1"/>
</dbReference>
<dbReference type="SMART" id="SM00387">
    <property type="entry name" value="HATPase_c"/>
    <property type="match status" value="1"/>
</dbReference>
<dbReference type="InterPro" id="IPR015943">
    <property type="entry name" value="WD40/YVTN_repeat-like_dom_sf"/>
</dbReference>
<evidence type="ECO:0000256" key="7">
    <source>
        <dbReference type="ARBA" id="ARBA00022840"/>
    </source>
</evidence>
<dbReference type="GO" id="GO:0005524">
    <property type="term" value="F:ATP binding"/>
    <property type="evidence" value="ECO:0007669"/>
    <property type="project" value="UniProtKB-KW"/>
</dbReference>
<dbReference type="Gene3D" id="3.30.565.10">
    <property type="entry name" value="Histidine kinase-like ATPase, C-terminal domain"/>
    <property type="match status" value="1"/>
</dbReference>
<evidence type="ECO:0000256" key="1">
    <source>
        <dbReference type="ARBA" id="ARBA00000085"/>
    </source>
</evidence>
<dbReference type="Gene3D" id="1.20.5.1930">
    <property type="match status" value="1"/>
</dbReference>
<dbReference type="Pfam" id="PF02518">
    <property type="entry name" value="HATPase_c"/>
    <property type="match status" value="1"/>
</dbReference>
<feature type="chain" id="PRO_5012196431" description="histidine kinase" evidence="9">
    <location>
        <begin position="20"/>
        <end position="1002"/>
    </location>
</feature>
<evidence type="ECO:0000313" key="12">
    <source>
        <dbReference type="Proteomes" id="UP000194873"/>
    </source>
</evidence>
<organism evidence="11 12">
    <name type="scientific">Hymenobacter crusticola</name>
    <dbReference type="NCBI Taxonomy" id="1770526"/>
    <lineage>
        <taxon>Bacteria</taxon>
        <taxon>Pseudomonadati</taxon>
        <taxon>Bacteroidota</taxon>
        <taxon>Cytophagia</taxon>
        <taxon>Cytophagales</taxon>
        <taxon>Hymenobacteraceae</taxon>
        <taxon>Hymenobacter</taxon>
    </lineage>
</organism>
<evidence type="ECO:0000256" key="9">
    <source>
        <dbReference type="SAM" id="SignalP"/>
    </source>
</evidence>
<dbReference type="Proteomes" id="UP000194873">
    <property type="component" value="Unassembled WGS sequence"/>
</dbReference>
<evidence type="ECO:0000259" key="10">
    <source>
        <dbReference type="PROSITE" id="PS50109"/>
    </source>
</evidence>
<keyword evidence="3" id="KW-0597">Phosphoprotein</keyword>
<reference evidence="11 12" key="1">
    <citation type="submission" date="2017-01" db="EMBL/GenBank/DDBJ databases">
        <title>A new Hymenobacter.</title>
        <authorList>
            <person name="Liang Y."/>
            <person name="Feng F."/>
        </authorList>
    </citation>
    <scope>NUCLEOTIDE SEQUENCE [LARGE SCALE GENOMIC DNA]</scope>
    <source>
        <strain evidence="11">MIMBbqt21</strain>
    </source>
</reference>
<dbReference type="Gene3D" id="2.60.40.10">
    <property type="entry name" value="Immunoglobulins"/>
    <property type="match status" value="1"/>
</dbReference>
<dbReference type="GO" id="GO:0046983">
    <property type="term" value="F:protein dimerization activity"/>
    <property type="evidence" value="ECO:0007669"/>
    <property type="project" value="InterPro"/>
</dbReference>
<dbReference type="InterPro" id="IPR050482">
    <property type="entry name" value="Sensor_HK_TwoCompSys"/>
</dbReference>